<accession>A0A4R1B3W0</accession>
<dbReference type="EMBL" id="SJZI01000050">
    <property type="protein sequence ID" value="TCJ12581.1"/>
    <property type="molecule type" value="Genomic_DNA"/>
</dbReference>
<protein>
    <submittedName>
        <fullName evidence="3">Ketosamine-3-kinase</fullName>
    </submittedName>
</protein>
<keyword evidence="2 3" id="KW-0418">Kinase</keyword>
<dbReference type="Gene3D" id="3.30.200.20">
    <property type="entry name" value="Phosphorylase Kinase, domain 1"/>
    <property type="match status" value="1"/>
</dbReference>
<evidence type="ECO:0000256" key="1">
    <source>
        <dbReference type="ARBA" id="ARBA00009460"/>
    </source>
</evidence>
<keyword evidence="4" id="KW-1185">Reference proteome</keyword>
<dbReference type="Gene3D" id="3.90.1200.10">
    <property type="match status" value="1"/>
</dbReference>
<dbReference type="GO" id="GO:0016301">
    <property type="term" value="F:kinase activity"/>
    <property type="evidence" value="ECO:0007669"/>
    <property type="project" value="UniProtKB-UniRule"/>
</dbReference>
<dbReference type="SUPFAM" id="SSF56112">
    <property type="entry name" value="Protein kinase-like (PK-like)"/>
    <property type="match status" value="1"/>
</dbReference>
<dbReference type="RefSeq" id="WP_131450338.1">
    <property type="nucleotide sequence ID" value="NZ_SJZI01000050.1"/>
</dbReference>
<reference evidence="3 4" key="1">
    <citation type="submission" date="2019-03" db="EMBL/GenBank/DDBJ databases">
        <authorList>
            <person name="Kim M.K.M."/>
        </authorList>
    </citation>
    <scope>NUCLEOTIDE SEQUENCE [LARGE SCALE GENOMIC DNA]</scope>
    <source>
        <strain evidence="3 4">17J68-12</strain>
    </source>
</reference>
<dbReference type="Proteomes" id="UP000295334">
    <property type="component" value="Unassembled WGS sequence"/>
</dbReference>
<evidence type="ECO:0000256" key="2">
    <source>
        <dbReference type="PIRNR" id="PIRNR006221"/>
    </source>
</evidence>
<dbReference type="InterPro" id="IPR016477">
    <property type="entry name" value="Fructo-/Ketosamine-3-kinase"/>
</dbReference>
<evidence type="ECO:0000313" key="4">
    <source>
        <dbReference type="Proteomes" id="UP000295334"/>
    </source>
</evidence>
<comment type="similarity">
    <text evidence="1 2">Belongs to the fructosamine kinase family.</text>
</comment>
<evidence type="ECO:0000313" key="3">
    <source>
        <dbReference type="EMBL" id="TCJ12581.1"/>
    </source>
</evidence>
<sequence length="289" mass="32029">MRSELYHWQPVWDRLGIGLGSAHPVGGGSINATAKLRFVNGTTLFCKENSALKFPQLLSTESAGLKLIAEAQLIRTPAVVDQWETAERQYLLLEWIEEGTPDDAYWERFGAALAALHQRSAPAFGSVPDNYMGAVPQSNRPTGDWNRFFLEERLLSVAARCREKGLLDSRHSDAVAALEKRLPSVFGSPAPSLLHGDLWSGNLLCAGNGDPVLIDPAVYYGHPAVDLGMTTLFGGFADRFYQAYQEAAPLPPNHREQWELANLYPLLVHLYLFGRSYLGAIEETLRIYS</sequence>
<dbReference type="PANTHER" id="PTHR12149:SF8">
    <property type="entry name" value="PROTEIN-RIBULOSAMINE 3-KINASE"/>
    <property type="match status" value="1"/>
</dbReference>
<dbReference type="AlphaFoldDB" id="A0A4R1B3W0"/>
<dbReference type="PANTHER" id="PTHR12149">
    <property type="entry name" value="FRUCTOSAMINE 3 KINASE-RELATED PROTEIN"/>
    <property type="match status" value="1"/>
</dbReference>
<dbReference type="Pfam" id="PF03881">
    <property type="entry name" value="Fructosamin_kin"/>
    <property type="match status" value="1"/>
</dbReference>
<dbReference type="InterPro" id="IPR011009">
    <property type="entry name" value="Kinase-like_dom_sf"/>
</dbReference>
<name>A0A4R1B3W0_9BACT</name>
<dbReference type="OrthoDB" id="5291879at2"/>
<keyword evidence="2" id="KW-0808">Transferase</keyword>
<proteinExistence type="inferred from homology"/>
<comment type="caution">
    <text evidence="3">The sequence shown here is derived from an EMBL/GenBank/DDBJ whole genome shotgun (WGS) entry which is preliminary data.</text>
</comment>
<gene>
    <name evidence="3" type="ORF">EPD60_15035</name>
</gene>
<organism evidence="3 4">
    <name type="scientific">Flaviaesturariibacter flavus</name>
    <dbReference type="NCBI Taxonomy" id="2502780"/>
    <lineage>
        <taxon>Bacteria</taxon>
        <taxon>Pseudomonadati</taxon>
        <taxon>Bacteroidota</taxon>
        <taxon>Chitinophagia</taxon>
        <taxon>Chitinophagales</taxon>
        <taxon>Chitinophagaceae</taxon>
        <taxon>Flaviaestuariibacter</taxon>
    </lineage>
</organism>
<dbReference type="PIRSF" id="PIRSF006221">
    <property type="entry name" value="Ketosamine-3-kinase"/>
    <property type="match status" value="1"/>
</dbReference>